<protein>
    <recommendedName>
        <fullName evidence="3">DUF3368 domain-containing protein</fullName>
    </recommendedName>
</protein>
<name>A0A0U9HUZ5_9BACT</name>
<organism evidence="1 2">
    <name type="scientific">Thermodesulfovibrio aggregans</name>
    <dbReference type="NCBI Taxonomy" id="86166"/>
    <lineage>
        <taxon>Bacteria</taxon>
        <taxon>Pseudomonadati</taxon>
        <taxon>Nitrospirota</taxon>
        <taxon>Thermodesulfovibrionia</taxon>
        <taxon>Thermodesulfovibrionales</taxon>
        <taxon>Thermodesulfovibrionaceae</taxon>
        <taxon>Thermodesulfovibrio</taxon>
    </lineage>
</organism>
<evidence type="ECO:0000313" key="1">
    <source>
        <dbReference type="EMBL" id="GAQ94705.1"/>
    </source>
</evidence>
<gene>
    <name evidence="1" type="ORF">TAGGR_1890</name>
</gene>
<keyword evidence="2" id="KW-1185">Reference proteome</keyword>
<sequence>MKNLFIKEMNLGRGEAKVVVLAYDTGIPVLIDDLKARKLAEELGLRISGTIELLMKAQKMNIIKSAFEKVLELKKKGFYI</sequence>
<reference evidence="2" key="1">
    <citation type="submission" date="2016-01" db="EMBL/GenBank/DDBJ databases">
        <title>Draft genome sequence of Thermodesulfovibrio aggregans strain TGE-P1.</title>
        <authorList>
            <person name="Sekiguchi Y."/>
            <person name="Ohashi A."/>
            <person name="Matsuura N."/>
            <person name="Tourlousse M.D."/>
        </authorList>
    </citation>
    <scope>NUCLEOTIDE SEQUENCE [LARGE SCALE GENOMIC DNA]</scope>
    <source>
        <strain evidence="2">TGE-P1</strain>
    </source>
</reference>
<dbReference type="EMBL" id="BCNO01000001">
    <property type="protein sequence ID" value="GAQ94705.1"/>
    <property type="molecule type" value="Genomic_DNA"/>
</dbReference>
<dbReference type="PANTHER" id="PTHR39550">
    <property type="entry name" value="SLL0658 PROTEIN"/>
    <property type="match status" value="1"/>
</dbReference>
<accession>A0A0U9HUZ5</accession>
<evidence type="ECO:0008006" key="3">
    <source>
        <dbReference type="Google" id="ProtNLM"/>
    </source>
</evidence>
<dbReference type="Pfam" id="PF11848">
    <property type="entry name" value="DUF3368"/>
    <property type="match status" value="1"/>
</dbReference>
<comment type="caution">
    <text evidence="1">The sequence shown here is derived from an EMBL/GenBank/DDBJ whole genome shotgun (WGS) entry which is preliminary data.</text>
</comment>
<dbReference type="InterPro" id="IPR021799">
    <property type="entry name" value="PIN-like_prokaryotic"/>
</dbReference>
<evidence type="ECO:0000313" key="2">
    <source>
        <dbReference type="Proteomes" id="UP000054976"/>
    </source>
</evidence>
<proteinExistence type="predicted"/>
<dbReference type="Proteomes" id="UP000054976">
    <property type="component" value="Unassembled WGS sequence"/>
</dbReference>
<dbReference type="AlphaFoldDB" id="A0A0U9HUZ5"/>
<dbReference type="PANTHER" id="PTHR39550:SF1">
    <property type="entry name" value="SLL0658 PROTEIN"/>
    <property type="match status" value="1"/>
</dbReference>